<accession>A0A1G1W0N1</accession>
<sequence>MAKLQYPELTDRGLVRRALLEGGIPAVRRLTTPPCSETTAKYWRGKHGLTGLAQEAYNRRRLPPARAKHWVAALERTRNVACAAKAVGTTLTNMEAFRRRHRGLISPEASAEIASRVGRPRGRS</sequence>
<evidence type="ECO:0000313" key="1">
    <source>
        <dbReference type="EMBL" id="OGY21235.1"/>
    </source>
</evidence>
<proteinExistence type="predicted"/>
<evidence type="ECO:0000313" key="2">
    <source>
        <dbReference type="Proteomes" id="UP000176299"/>
    </source>
</evidence>
<dbReference type="Proteomes" id="UP000176299">
    <property type="component" value="Unassembled WGS sequence"/>
</dbReference>
<organism evidence="1 2">
    <name type="scientific">Candidatus Woykebacteria bacterium GWA1_44_8</name>
    <dbReference type="NCBI Taxonomy" id="1802591"/>
    <lineage>
        <taxon>Bacteria</taxon>
        <taxon>Candidatus Woykeibacteriota</taxon>
    </lineage>
</organism>
<reference evidence="1 2" key="1">
    <citation type="journal article" date="2016" name="Nat. Commun.">
        <title>Thousands of microbial genomes shed light on interconnected biogeochemical processes in an aquifer system.</title>
        <authorList>
            <person name="Anantharaman K."/>
            <person name="Brown C.T."/>
            <person name="Hug L.A."/>
            <person name="Sharon I."/>
            <person name="Castelle C.J."/>
            <person name="Probst A.J."/>
            <person name="Thomas B.C."/>
            <person name="Singh A."/>
            <person name="Wilkins M.J."/>
            <person name="Karaoz U."/>
            <person name="Brodie E.L."/>
            <person name="Williams K.H."/>
            <person name="Hubbard S.S."/>
            <person name="Banfield J.F."/>
        </authorList>
    </citation>
    <scope>NUCLEOTIDE SEQUENCE [LARGE SCALE GENOMIC DNA]</scope>
</reference>
<gene>
    <name evidence="1" type="ORF">A2113_04460</name>
</gene>
<name>A0A1G1W0N1_9BACT</name>
<protein>
    <submittedName>
        <fullName evidence="1">Uncharacterized protein</fullName>
    </submittedName>
</protein>
<dbReference type="EMBL" id="MHCN01000016">
    <property type="protein sequence ID" value="OGY21235.1"/>
    <property type="molecule type" value="Genomic_DNA"/>
</dbReference>
<dbReference type="STRING" id="1802591.A2113_04460"/>
<dbReference type="AlphaFoldDB" id="A0A1G1W0N1"/>
<comment type="caution">
    <text evidence="1">The sequence shown here is derived from an EMBL/GenBank/DDBJ whole genome shotgun (WGS) entry which is preliminary data.</text>
</comment>